<evidence type="ECO:0000313" key="6">
    <source>
        <dbReference type="Proteomes" id="UP000248857"/>
    </source>
</evidence>
<dbReference type="PANTHER" id="PTHR43877">
    <property type="entry name" value="AMINOALKYLPHOSPHONATE N-ACETYLTRANSFERASE-RELATED-RELATED"/>
    <property type="match status" value="1"/>
</dbReference>
<keyword evidence="1 5" id="KW-0808">Transferase</keyword>
<gene>
    <name evidence="5" type="primary">yafP_1</name>
    <name evidence="5" type="ORF">C1752_01048</name>
</gene>
<dbReference type="AlphaFoldDB" id="A0A2W1JXM3"/>
<feature type="domain" description="N-acetyltransferase" evidence="4">
    <location>
        <begin position="3"/>
        <end position="152"/>
    </location>
</feature>
<sequence length="181" mass="20615">MVLTIRLAGPQDLEPILELQRQAIQVLCRQDYCPRQLDAIVLSQQRARGLSELILLAENEQNLVGFSTALLPTWEIGGVYVHPDYTRRGIATQLLTYLERQAIERRRRKLSVTSSITAVAFYQSLGFQVIRKTKFLMYGAWIPCIEMEKPLTLSPTQPQDISPLLLWCCAFVLVALLLMLL</sequence>
<protein>
    <submittedName>
        <fullName evidence="5">Putative N-acetyltransferase YafP</fullName>
        <ecNumber evidence="5">2.3.1.-</ecNumber>
    </submittedName>
</protein>
<dbReference type="OrthoDB" id="9800797at2"/>
<name>A0A2W1JXM3_9CYAN</name>
<keyword evidence="3" id="KW-1133">Transmembrane helix</keyword>
<dbReference type="EMBL" id="PQWO01000002">
    <property type="protein sequence ID" value="PZD74812.1"/>
    <property type="molecule type" value="Genomic_DNA"/>
</dbReference>
<reference evidence="5 6" key="1">
    <citation type="journal article" date="2018" name="Sci. Rep.">
        <title>A novel species of the marine cyanobacterium Acaryochloris with a unique pigment content and lifestyle.</title>
        <authorList>
            <person name="Partensky F."/>
            <person name="Six C."/>
            <person name="Ratin M."/>
            <person name="Garczarek L."/>
            <person name="Vaulot D."/>
            <person name="Probert I."/>
            <person name="Calteau A."/>
            <person name="Gourvil P."/>
            <person name="Marie D."/>
            <person name="Grebert T."/>
            <person name="Bouchier C."/>
            <person name="Le Panse S."/>
            <person name="Gachenot M."/>
            <person name="Rodriguez F."/>
            <person name="Garrido J.L."/>
        </authorList>
    </citation>
    <scope>NUCLEOTIDE SEQUENCE [LARGE SCALE GENOMIC DNA]</scope>
    <source>
        <strain evidence="5 6">RCC1774</strain>
    </source>
</reference>
<keyword evidence="3" id="KW-0812">Transmembrane</keyword>
<accession>A0A2W1JXM3</accession>
<dbReference type="PANTHER" id="PTHR43877:SF1">
    <property type="entry name" value="ACETYLTRANSFERASE"/>
    <property type="match status" value="1"/>
</dbReference>
<dbReference type="RefSeq" id="WP_110984988.1">
    <property type="nucleotide sequence ID" value="NZ_CAWNWM010000002.1"/>
</dbReference>
<dbReference type="Proteomes" id="UP000248857">
    <property type="component" value="Unassembled WGS sequence"/>
</dbReference>
<keyword evidence="6" id="KW-1185">Reference proteome</keyword>
<proteinExistence type="predicted"/>
<dbReference type="Gene3D" id="3.40.630.30">
    <property type="match status" value="1"/>
</dbReference>
<keyword evidence="2 5" id="KW-0012">Acyltransferase</keyword>
<dbReference type="InterPro" id="IPR050832">
    <property type="entry name" value="Bact_Acetyltransf"/>
</dbReference>
<dbReference type="InterPro" id="IPR016181">
    <property type="entry name" value="Acyl_CoA_acyltransferase"/>
</dbReference>
<evidence type="ECO:0000256" key="3">
    <source>
        <dbReference type="SAM" id="Phobius"/>
    </source>
</evidence>
<dbReference type="GO" id="GO:0016747">
    <property type="term" value="F:acyltransferase activity, transferring groups other than amino-acyl groups"/>
    <property type="evidence" value="ECO:0007669"/>
    <property type="project" value="InterPro"/>
</dbReference>
<comment type="caution">
    <text evidence="5">The sequence shown here is derived from an EMBL/GenBank/DDBJ whole genome shotgun (WGS) entry which is preliminary data.</text>
</comment>
<evidence type="ECO:0000256" key="2">
    <source>
        <dbReference type="ARBA" id="ARBA00023315"/>
    </source>
</evidence>
<evidence type="ECO:0000313" key="5">
    <source>
        <dbReference type="EMBL" id="PZD74812.1"/>
    </source>
</evidence>
<dbReference type="PROSITE" id="PS51186">
    <property type="entry name" value="GNAT"/>
    <property type="match status" value="1"/>
</dbReference>
<feature type="transmembrane region" description="Helical" evidence="3">
    <location>
        <begin position="110"/>
        <end position="130"/>
    </location>
</feature>
<evidence type="ECO:0000256" key="1">
    <source>
        <dbReference type="ARBA" id="ARBA00022679"/>
    </source>
</evidence>
<organism evidence="5 6">
    <name type="scientific">Acaryochloris thomasi RCC1774</name>
    <dbReference type="NCBI Taxonomy" id="1764569"/>
    <lineage>
        <taxon>Bacteria</taxon>
        <taxon>Bacillati</taxon>
        <taxon>Cyanobacteriota</taxon>
        <taxon>Cyanophyceae</taxon>
        <taxon>Acaryochloridales</taxon>
        <taxon>Acaryochloridaceae</taxon>
        <taxon>Acaryochloris</taxon>
        <taxon>Acaryochloris thomasi</taxon>
    </lineage>
</organism>
<dbReference type="Pfam" id="PF13673">
    <property type="entry name" value="Acetyltransf_10"/>
    <property type="match status" value="1"/>
</dbReference>
<feature type="transmembrane region" description="Helical" evidence="3">
    <location>
        <begin position="161"/>
        <end position="180"/>
    </location>
</feature>
<dbReference type="EC" id="2.3.1.-" evidence="5"/>
<keyword evidence="3" id="KW-0472">Membrane</keyword>
<dbReference type="CDD" id="cd04301">
    <property type="entry name" value="NAT_SF"/>
    <property type="match status" value="1"/>
</dbReference>
<dbReference type="InterPro" id="IPR000182">
    <property type="entry name" value="GNAT_dom"/>
</dbReference>
<dbReference type="SUPFAM" id="SSF55729">
    <property type="entry name" value="Acyl-CoA N-acyltransferases (Nat)"/>
    <property type="match status" value="1"/>
</dbReference>
<evidence type="ECO:0000259" key="4">
    <source>
        <dbReference type="PROSITE" id="PS51186"/>
    </source>
</evidence>